<dbReference type="GeneID" id="108662462"/>
<dbReference type="AlphaFoldDB" id="A0AB32WHX1"/>
<name>A0AB32WHX1_THECC</name>
<dbReference type="InterPro" id="IPR008914">
    <property type="entry name" value="PEBP"/>
</dbReference>
<proteinExistence type="predicted"/>
<gene>
    <name evidence="2" type="primary">LOC108662462</name>
</gene>
<dbReference type="RefSeq" id="XP_017978351.1">
    <property type="nucleotide sequence ID" value="XM_018122862.1"/>
</dbReference>
<dbReference type="KEGG" id="tcc:108662462"/>
<dbReference type="Gramene" id="Tc06v2_t016640.1">
    <property type="protein sequence ID" value="Tc06v2_p016640.1"/>
    <property type="gene ID" value="Tc06v2_g016640"/>
</dbReference>
<reference evidence="2" key="2">
    <citation type="submission" date="2025-08" db="UniProtKB">
        <authorList>
            <consortium name="RefSeq"/>
        </authorList>
    </citation>
    <scope>IDENTIFICATION</scope>
</reference>
<dbReference type="InterPro" id="IPR036610">
    <property type="entry name" value="PEBP-like_sf"/>
</dbReference>
<evidence type="ECO:0000313" key="1">
    <source>
        <dbReference type="Proteomes" id="UP000694886"/>
    </source>
</evidence>
<protein>
    <submittedName>
        <fullName evidence="2">Protein MOTHER of FT and TFL1-like</fullName>
    </submittedName>
</protein>
<dbReference type="PANTHER" id="PTHR11362:SF145">
    <property type="entry name" value="PROTEIN MOTHER OF FT AND TFL1-LIKE"/>
    <property type="match status" value="1"/>
</dbReference>
<dbReference type="PANTHER" id="PTHR11362">
    <property type="entry name" value="PHOSPHATIDYLETHANOLAMINE-BINDING PROTEIN"/>
    <property type="match status" value="1"/>
</dbReference>
<sequence>MDPDAPTPSELRLKEWLYWIVVDIPEGHDATKGIAFLFYSLISKTLLLIIEDESIDFQITLHGIYMIQYCDIGNTGREMAPYMGPLPPTGIHRCILALFKQERATGGGCRLPDARANFITRQFAAQSRPGLPFAAVYFNSQKEPAMKKR</sequence>
<dbReference type="SUPFAM" id="SSF49777">
    <property type="entry name" value="PEBP-like"/>
    <property type="match status" value="1"/>
</dbReference>
<dbReference type="InterPro" id="IPR035810">
    <property type="entry name" value="PEBP_euk"/>
</dbReference>
<evidence type="ECO:0000313" key="2">
    <source>
        <dbReference type="RefSeq" id="XP_017978351.1"/>
    </source>
</evidence>
<dbReference type="Pfam" id="PF01161">
    <property type="entry name" value="PBP"/>
    <property type="match status" value="1"/>
</dbReference>
<dbReference type="Proteomes" id="UP000694886">
    <property type="component" value="Chromosome 6"/>
</dbReference>
<accession>A0AB32WHX1</accession>
<organism evidence="1 2">
    <name type="scientific">Theobroma cacao</name>
    <name type="common">Cacao</name>
    <name type="synonym">Cocoa</name>
    <dbReference type="NCBI Taxonomy" id="3641"/>
    <lineage>
        <taxon>Eukaryota</taxon>
        <taxon>Viridiplantae</taxon>
        <taxon>Streptophyta</taxon>
        <taxon>Embryophyta</taxon>
        <taxon>Tracheophyta</taxon>
        <taxon>Spermatophyta</taxon>
        <taxon>Magnoliopsida</taxon>
        <taxon>eudicotyledons</taxon>
        <taxon>Gunneridae</taxon>
        <taxon>Pentapetalae</taxon>
        <taxon>rosids</taxon>
        <taxon>malvids</taxon>
        <taxon>Malvales</taxon>
        <taxon>Malvaceae</taxon>
        <taxon>Byttnerioideae</taxon>
        <taxon>Theobroma</taxon>
    </lineage>
</organism>
<reference evidence="1" key="1">
    <citation type="journal article" date="1997" name="Nucleic Acids Res.">
        <title>tRNAscan-SE: a program for improved detection of transfer RNA genes in genomic sequence.</title>
        <authorList>
            <person name="Lowe T.M."/>
            <person name="Eddy S.R."/>
        </authorList>
    </citation>
    <scope>NUCLEOTIDE SEQUENCE [LARGE SCALE GENOMIC DNA]</scope>
    <source>
        <strain evidence="1">r\B97-61/B2</strain>
    </source>
</reference>
<dbReference type="Gene3D" id="3.90.280.10">
    <property type="entry name" value="PEBP-like"/>
    <property type="match status" value="1"/>
</dbReference>